<evidence type="ECO:0000313" key="2">
    <source>
        <dbReference type="EMBL" id="RDJ97749.1"/>
    </source>
</evidence>
<keyword evidence="1" id="KW-0732">Signal</keyword>
<dbReference type="EMBL" id="QHKS01000047">
    <property type="protein sequence ID" value="RDJ97749.1"/>
    <property type="molecule type" value="Genomic_DNA"/>
</dbReference>
<dbReference type="AlphaFoldDB" id="A0A370MWN4"/>
<comment type="caution">
    <text evidence="2">The sequence shown here is derived from an EMBL/GenBank/DDBJ whole genome shotgun (WGS) entry which is preliminary data.</text>
</comment>
<name>A0A370MWN4_9BURK</name>
<accession>A0A370MWN4</accession>
<proteinExistence type="predicted"/>
<keyword evidence="3" id="KW-1185">Reference proteome</keyword>
<sequence>MVLAGAGRGVWATLVILAVAASSSGQARTIKVVSGTYGKNCGASRGNATENLAHQCDGLETCRYMLHEAPTGAPSVGCHNDFRAEWLCTDTEFHIAALSPEAGSGSTLVLSCAAEAGAGK</sequence>
<organism evidence="2 3">
    <name type="scientific">Paraburkholderia lacunae</name>
    <dbReference type="NCBI Taxonomy" id="2211104"/>
    <lineage>
        <taxon>Bacteria</taxon>
        <taxon>Pseudomonadati</taxon>
        <taxon>Pseudomonadota</taxon>
        <taxon>Betaproteobacteria</taxon>
        <taxon>Burkholderiales</taxon>
        <taxon>Burkholderiaceae</taxon>
        <taxon>Paraburkholderia</taxon>
    </lineage>
</organism>
<evidence type="ECO:0000313" key="3">
    <source>
        <dbReference type="Proteomes" id="UP000254875"/>
    </source>
</evidence>
<evidence type="ECO:0000256" key="1">
    <source>
        <dbReference type="SAM" id="SignalP"/>
    </source>
</evidence>
<feature type="chain" id="PRO_5016760761" evidence="1">
    <location>
        <begin position="28"/>
        <end position="120"/>
    </location>
</feature>
<gene>
    <name evidence="2" type="ORF">DLM46_36325</name>
</gene>
<dbReference type="Proteomes" id="UP000254875">
    <property type="component" value="Unassembled WGS sequence"/>
</dbReference>
<feature type="signal peptide" evidence="1">
    <location>
        <begin position="1"/>
        <end position="27"/>
    </location>
</feature>
<protein>
    <submittedName>
        <fullName evidence="2">Uncharacterized protein</fullName>
    </submittedName>
</protein>
<reference evidence="3" key="1">
    <citation type="submission" date="2018-05" db="EMBL/GenBank/DDBJ databases">
        <authorList>
            <person name="Feng T."/>
        </authorList>
    </citation>
    <scope>NUCLEOTIDE SEQUENCE [LARGE SCALE GENOMIC DNA]</scope>
    <source>
        <strain evidence="3">S27</strain>
    </source>
</reference>
<dbReference type="OrthoDB" id="9103058at2"/>